<dbReference type="GO" id="GO:0005634">
    <property type="term" value="C:nucleus"/>
    <property type="evidence" value="ECO:0007669"/>
    <property type="project" value="TreeGrafter"/>
</dbReference>
<dbReference type="Pfam" id="PF13202">
    <property type="entry name" value="EF-hand_5"/>
    <property type="match status" value="1"/>
</dbReference>
<gene>
    <name evidence="3" type="ORF">B4U80_13884</name>
</gene>
<comment type="caution">
    <text evidence="3">The sequence shown here is derived from an EMBL/GenBank/DDBJ whole genome shotgun (WGS) entry which is preliminary data.</text>
</comment>
<dbReference type="EMBL" id="NCKV01005196">
    <property type="protein sequence ID" value="RWS24220.1"/>
    <property type="molecule type" value="Genomic_DNA"/>
</dbReference>
<dbReference type="GO" id="GO:0030425">
    <property type="term" value="C:dendrite"/>
    <property type="evidence" value="ECO:0007669"/>
    <property type="project" value="TreeGrafter"/>
</dbReference>
<organism evidence="3 4">
    <name type="scientific">Leptotrombidium deliense</name>
    <dbReference type="NCBI Taxonomy" id="299467"/>
    <lineage>
        <taxon>Eukaryota</taxon>
        <taxon>Metazoa</taxon>
        <taxon>Ecdysozoa</taxon>
        <taxon>Arthropoda</taxon>
        <taxon>Chelicerata</taxon>
        <taxon>Arachnida</taxon>
        <taxon>Acari</taxon>
        <taxon>Acariformes</taxon>
        <taxon>Trombidiformes</taxon>
        <taxon>Prostigmata</taxon>
        <taxon>Anystina</taxon>
        <taxon>Parasitengona</taxon>
        <taxon>Trombiculoidea</taxon>
        <taxon>Trombiculidae</taxon>
        <taxon>Leptotrombidium</taxon>
    </lineage>
</organism>
<dbReference type="InterPro" id="IPR018247">
    <property type="entry name" value="EF_Hand_1_Ca_BS"/>
</dbReference>
<dbReference type="InterPro" id="IPR002048">
    <property type="entry name" value="EF_hand_dom"/>
</dbReference>
<dbReference type="GO" id="GO:0005509">
    <property type="term" value="F:calcium ion binding"/>
    <property type="evidence" value="ECO:0007669"/>
    <property type="project" value="InterPro"/>
</dbReference>
<dbReference type="STRING" id="299467.A0A443S9N5"/>
<keyword evidence="4" id="KW-1185">Reference proteome</keyword>
<name>A0A443S9N5_9ACAR</name>
<sequence>MTDLKRTDFVAPEKIEDLMNDYTELRDFEECNPVIEPLKNKKMEAKRIEDNKNAFIKTFDANKNGKIEITEMTRMFPLPRSFSQFFHLTKPLYNSVEFVKLWRKYDKDKDGFINFEELKVSQDII</sequence>
<reference evidence="3 4" key="1">
    <citation type="journal article" date="2018" name="Gigascience">
        <title>Genomes of trombidid mites reveal novel predicted allergens and laterally-transferred genes associated with secondary metabolism.</title>
        <authorList>
            <person name="Dong X."/>
            <person name="Chaisiri K."/>
            <person name="Xia D."/>
            <person name="Armstrong S.D."/>
            <person name="Fang Y."/>
            <person name="Donnelly M.J."/>
            <person name="Kadowaki T."/>
            <person name="McGarry J.W."/>
            <person name="Darby A.C."/>
            <person name="Makepeace B.L."/>
        </authorList>
    </citation>
    <scope>NUCLEOTIDE SEQUENCE [LARGE SCALE GENOMIC DNA]</scope>
    <source>
        <strain evidence="3">UoL-UT</strain>
    </source>
</reference>
<proteinExistence type="predicted"/>
<dbReference type="GO" id="GO:1900271">
    <property type="term" value="P:regulation of long-term synaptic potentiation"/>
    <property type="evidence" value="ECO:0007669"/>
    <property type="project" value="TreeGrafter"/>
</dbReference>
<evidence type="ECO:0000313" key="4">
    <source>
        <dbReference type="Proteomes" id="UP000288716"/>
    </source>
</evidence>
<dbReference type="AlphaFoldDB" id="A0A443S9N5"/>
<evidence type="ECO:0000256" key="1">
    <source>
        <dbReference type="ARBA" id="ARBA00022837"/>
    </source>
</evidence>
<dbReference type="PANTHER" id="PTHR19972">
    <property type="entry name" value="CALBINDIN"/>
    <property type="match status" value="1"/>
</dbReference>
<dbReference type="InterPro" id="IPR051001">
    <property type="entry name" value="Calbindin_Ca-bind"/>
</dbReference>
<keyword evidence="1" id="KW-0106">Calcium</keyword>
<evidence type="ECO:0000313" key="3">
    <source>
        <dbReference type="EMBL" id="RWS24220.1"/>
    </source>
</evidence>
<dbReference type="VEuPathDB" id="VectorBase:LDEU007820"/>
<dbReference type="Pfam" id="PF00036">
    <property type="entry name" value="EF-hand_1"/>
    <property type="match status" value="1"/>
</dbReference>
<dbReference type="Proteomes" id="UP000288716">
    <property type="component" value="Unassembled WGS sequence"/>
</dbReference>
<dbReference type="GO" id="GO:0099509">
    <property type="term" value="P:regulation of presynaptic cytosolic calcium ion concentration"/>
    <property type="evidence" value="ECO:0007669"/>
    <property type="project" value="TreeGrafter"/>
</dbReference>
<accession>A0A443S9N5</accession>
<dbReference type="SMART" id="SM00054">
    <property type="entry name" value="EFh"/>
    <property type="match status" value="2"/>
</dbReference>
<feature type="domain" description="EF-hand" evidence="2">
    <location>
        <begin position="93"/>
        <end position="125"/>
    </location>
</feature>
<dbReference type="PROSITE" id="PS50222">
    <property type="entry name" value="EF_HAND_2"/>
    <property type="match status" value="1"/>
</dbReference>
<dbReference type="SUPFAM" id="SSF47473">
    <property type="entry name" value="EF-hand"/>
    <property type="match status" value="1"/>
</dbReference>
<dbReference type="Gene3D" id="1.10.238.10">
    <property type="entry name" value="EF-hand"/>
    <property type="match status" value="2"/>
</dbReference>
<dbReference type="OrthoDB" id="428774at2759"/>
<dbReference type="InterPro" id="IPR011992">
    <property type="entry name" value="EF-hand-dom_pair"/>
</dbReference>
<protein>
    <submittedName>
        <fullName evidence="3">Calbindin-32-like protein</fullName>
    </submittedName>
</protein>
<dbReference type="PANTHER" id="PTHR19972:SF10">
    <property type="entry name" value="CALBINDIN-32"/>
    <property type="match status" value="1"/>
</dbReference>
<dbReference type="GO" id="GO:0043195">
    <property type="term" value="C:terminal bouton"/>
    <property type="evidence" value="ECO:0007669"/>
    <property type="project" value="TreeGrafter"/>
</dbReference>
<evidence type="ECO:0000259" key="2">
    <source>
        <dbReference type="PROSITE" id="PS50222"/>
    </source>
</evidence>
<dbReference type="GO" id="GO:0005829">
    <property type="term" value="C:cytosol"/>
    <property type="evidence" value="ECO:0007669"/>
    <property type="project" value="TreeGrafter"/>
</dbReference>
<dbReference type="PROSITE" id="PS00018">
    <property type="entry name" value="EF_HAND_1"/>
    <property type="match status" value="2"/>
</dbReference>